<evidence type="ECO:0000256" key="3">
    <source>
        <dbReference type="ARBA" id="ARBA00022833"/>
    </source>
</evidence>
<dbReference type="PANTHER" id="PTHR24009:SF20">
    <property type="entry name" value="RNA-BINDING (RRM_RBD_RNP MOTIFS) FAMILY PROTEIN"/>
    <property type="match status" value="1"/>
</dbReference>
<dbReference type="EMBL" id="JAEFBJ010000001">
    <property type="protein sequence ID" value="KAG7657157.1"/>
    <property type="molecule type" value="Genomic_DNA"/>
</dbReference>
<dbReference type="PANTHER" id="PTHR24009">
    <property type="entry name" value="RNA-BINDING (RRM/RBD/RNP MOTIFS)"/>
    <property type="match status" value="1"/>
</dbReference>
<dbReference type="InterPro" id="IPR056276">
    <property type="entry name" value="AtC3H46-like_PABC-like"/>
</dbReference>
<protein>
    <submittedName>
        <fullName evidence="8">RNA-binding domain superfamily</fullName>
    </submittedName>
</protein>
<dbReference type="Pfam" id="PF23182">
    <property type="entry name" value="PABC_AtC3H46"/>
    <property type="match status" value="1"/>
</dbReference>
<dbReference type="GO" id="GO:0003723">
    <property type="term" value="F:RNA binding"/>
    <property type="evidence" value="ECO:0007669"/>
    <property type="project" value="UniProtKB-KW"/>
</dbReference>
<evidence type="ECO:0000256" key="1">
    <source>
        <dbReference type="ARBA" id="ARBA00022723"/>
    </source>
</evidence>
<reference evidence="8 9" key="1">
    <citation type="submission" date="2020-12" db="EMBL/GenBank/DDBJ databases">
        <title>Concerted genomic and epigenomic changes stabilize Arabidopsis allopolyploids.</title>
        <authorList>
            <person name="Chen Z."/>
        </authorList>
    </citation>
    <scope>NUCLEOTIDE SEQUENCE [LARGE SCALE GENOMIC DNA]</scope>
    <source>
        <strain evidence="8">As9502</strain>
        <tissue evidence="8">Leaf</tissue>
    </source>
</reference>
<evidence type="ECO:0000256" key="2">
    <source>
        <dbReference type="ARBA" id="ARBA00022771"/>
    </source>
</evidence>
<keyword evidence="3" id="KW-0862">Zinc</keyword>
<evidence type="ECO:0000259" key="7">
    <source>
        <dbReference type="Pfam" id="PF23182"/>
    </source>
</evidence>
<dbReference type="Proteomes" id="UP000694251">
    <property type="component" value="Chromosome 1"/>
</dbReference>
<keyword evidence="1" id="KW-0479">Metal-binding</keyword>
<keyword evidence="9" id="KW-1185">Reference proteome</keyword>
<proteinExistence type="predicted"/>
<comment type="caution">
    <text evidence="8">The sequence shown here is derived from an EMBL/GenBank/DDBJ whole genome shotgun (WGS) entry which is preliminary data.</text>
</comment>
<gene>
    <name evidence="8" type="ORF">ISN44_As01g042400</name>
</gene>
<keyword evidence="4" id="KW-0694">RNA-binding</keyword>
<sequence>MDPGDPTSIIFSKIRTLEPENASKVIGYFLLQDMEQRDLIRIAFGPDSLIQTFCQKAKVDLGFSSNGFSRPINIHGQSLSPSSPRNGFLEFSRNPSNPLSSSLTLNTLRDNKPNFNSSPFRESSSLFASSSGDEQQQQQFSNNFLFTNDEDPFANSHKRSFSANDACFESEEPWFGGGNGCHQFPQGGLVDGFGSSGVFGSPSEMDYMLEGMMRMKLAQQKRMVAAQFMAACGSPMLQRHGSGHFGEECDVSTYFRDFGLVDDVRIPSQQQRMYGFVTFAKAETVRTILARGNPHFICDSRVLVKPYKEKGKILQKRQQQQLHELLERGNYSPSSSPSGKDSRELYECRLGPRMFSKKTQEMLRRKTEQADLQHAIEVELQR</sequence>
<dbReference type="AlphaFoldDB" id="A0A8T2HDA4"/>
<feature type="compositionally biased region" description="Low complexity" evidence="6">
    <location>
        <begin position="115"/>
        <end position="133"/>
    </location>
</feature>
<dbReference type="FunFam" id="3.30.70.330:FF:000678">
    <property type="entry name" value="zinc finger CCCH domain-containing protein 53-like isoform X2"/>
    <property type="match status" value="1"/>
</dbReference>
<dbReference type="GO" id="GO:0003677">
    <property type="term" value="F:DNA binding"/>
    <property type="evidence" value="ECO:0007669"/>
    <property type="project" value="UniProtKB-KW"/>
</dbReference>
<dbReference type="GO" id="GO:0008270">
    <property type="term" value="F:zinc ion binding"/>
    <property type="evidence" value="ECO:0007669"/>
    <property type="project" value="UniProtKB-KW"/>
</dbReference>
<evidence type="ECO:0000313" key="8">
    <source>
        <dbReference type="EMBL" id="KAG7657157.1"/>
    </source>
</evidence>
<accession>A0A8T2HDA4</accession>
<evidence type="ECO:0000256" key="4">
    <source>
        <dbReference type="ARBA" id="ARBA00022884"/>
    </source>
</evidence>
<organism evidence="8 9">
    <name type="scientific">Arabidopsis suecica</name>
    <name type="common">Swedish thale-cress</name>
    <name type="synonym">Cardaminopsis suecica</name>
    <dbReference type="NCBI Taxonomy" id="45249"/>
    <lineage>
        <taxon>Eukaryota</taxon>
        <taxon>Viridiplantae</taxon>
        <taxon>Streptophyta</taxon>
        <taxon>Embryophyta</taxon>
        <taxon>Tracheophyta</taxon>
        <taxon>Spermatophyta</taxon>
        <taxon>Magnoliopsida</taxon>
        <taxon>eudicotyledons</taxon>
        <taxon>Gunneridae</taxon>
        <taxon>Pentapetalae</taxon>
        <taxon>rosids</taxon>
        <taxon>malvids</taxon>
        <taxon>Brassicales</taxon>
        <taxon>Brassicaceae</taxon>
        <taxon>Camelineae</taxon>
        <taxon>Arabidopsis</taxon>
    </lineage>
</organism>
<keyword evidence="2" id="KW-0863">Zinc-finger</keyword>
<evidence type="ECO:0000313" key="9">
    <source>
        <dbReference type="Proteomes" id="UP000694251"/>
    </source>
</evidence>
<evidence type="ECO:0000256" key="6">
    <source>
        <dbReference type="SAM" id="MobiDB-lite"/>
    </source>
</evidence>
<feature type="region of interest" description="Disordered" evidence="6">
    <location>
        <begin position="114"/>
        <end position="133"/>
    </location>
</feature>
<feature type="domain" description="AtC3H46-like PABC-like" evidence="7">
    <location>
        <begin position="1"/>
        <end position="66"/>
    </location>
</feature>
<evidence type="ECO:0000256" key="5">
    <source>
        <dbReference type="ARBA" id="ARBA00023125"/>
    </source>
</evidence>
<dbReference type="OrthoDB" id="1897736at2759"/>
<keyword evidence="5" id="KW-0238">DNA-binding</keyword>
<name>A0A8T2HDA4_ARASU</name>